<dbReference type="GO" id="GO:0005524">
    <property type="term" value="F:ATP binding"/>
    <property type="evidence" value="ECO:0007669"/>
    <property type="project" value="UniProtKB-KW"/>
</dbReference>
<comment type="similarity">
    <text evidence="1 6 7">Belongs to the acetokinase family.</text>
</comment>
<organism evidence="8 9">
    <name type="scientific">Candidatus Berkelbacteria bacterium CG08_land_8_20_14_0_20_39_8</name>
    <dbReference type="NCBI Taxonomy" id="1974511"/>
    <lineage>
        <taxon>Bacteria</taxon>
        <taxon>Candidatus Berkelbacteria</taxon>
    </lineage>
</organism>
<comment type="catalytic activity">
    <reaction evidence="6">
        <text>acetate + ATP = acetyl phosphate + ADP</text>
        <dbReference type="Rhea" id="RHEA:11352"/>
        <dbReference type="ChEBI" id="CHEBI:22191"/>
        <dbReference type="ChEBI" id="CHEBI:30089"/>
        <dbReference type="ChEBI" id="CHEBI:30616"/>
        <dbReference type="ChEBI" id="CHEBI:456216"/>
        <dbReference type="EC" id="2.7.2.1"/>
    </reaction>
</comment>
<evidence type="ECO:0000256" key="7">
    <source>
        <dbReference type="RuleBase" id="RU003835"/>
    </source>
</evidence>
<comment type="pathway">
    <text evidence="6">Metabolic intermediate biosynthesis; acetyl-CoA biosynthesis; acetyl-CoA from acetate: step 1/2.</text>
</comment>
<proteinExistence type="inferred from homology"/>
<comment type="caution">
    <text evidence="8">The sequence shown here is derived from an EMBL/GenBank/DDBJ whole genome shotgun (WGS) entry which is preliminary data.</text>
</comment>
<evidence type="ECO:0000313" key="8">
    <source>
        <dbReference type="EMBL" id="PIU24206.1"/>
    </source>
</evidence>
<gene>
    <name evidence="6" type="primary">ackA</name>
    <name evidence="8" type="ORF">COT12_02240</name>
</gene>
<comment type="cofactor">
    <cofactor evidence="6">
        <name>Mg(2+)</name>
        <dbReference type="ChEBI" id="CHEBI:18420"/>
    </cofactor>
    <cofactor evidence="6">
        <name>Mn(2+)</name>
        <dbReference type="ChEBI" id="CHEBI:29035"/>
    </cofactor>
    <text evidence="6">Mg(2+). Can also accept Mn(2+).</text>
</comment>
<name>A0A2M6YBX7_9BACT</name>
<dbReference type="PANTHER" id="PTHR21060">
    <property type="entry name" value="ACETATE KINASE"/>
    <property type="match status" value="1"/>
</dbReference>
<dbReference type="InterPro" id="IPR004372">
    <property type="entry name" value="Ac/propionate_kinase"/>
</dbReference>
<evidence type="ECO:0000256" key="3">
    <source>
        <dbReference type="ARBA" id="ARBA00022741"/>
    </source>
</evidence>
<keyword evidence="4 6" id="KW-0418">Kinase</keyword>
<keyword evidence="6" id="KW-0963">Cytoplasm</keyword>
<dbReference type="AlphaFoldDB" id="A0A2M6YBX7"/>
<reference evidence="9" key="1">
    <citation type="submission" date="2017-09" db="EMBL/GenBank/DDBJ databases">
        <title>Depth-based differentiation of microbial function through sediment-hosted aquifers and enrichment of novel symbionts in the deep terrestrial subsurface.</title>
        <authorList>
            <person name="Probst A.J."/>
            <person name="Ladd B."/>
            <person name="Jarett J.K."/>
            <person name="Geller-Mcgrath D.E."/>
            <person name="Sieber C.M.K."/>
            <person name="Emerson J.B."/>
            <person name="Anantharaman K."/>
            <person name="Thomas B.C."/>
            <person name="Malmstrom R."/>
            <person name="Stieglmeier M."/>
            <person name="Klingl A."/>
            <person name="Woyke T."/>
            <person name="Ryan C.M."/>
            <person name="Banfield J.F."/>
        </authorList>
    </citation>
    <scope>NUCLEOTIDE SEQUENCE [LARGE SCALE GENOMIC DNA]</scope>
</reference>
<feature type="binding site" evidence="6">
    <location>
        <begin position="171"/>
        <end position="175"/>
    </location>
    <ligand>
        <name>ATP</name>
        <dbReference type="ChEBI" id="CHEBI:30616"/>
    </ligand>
</feature>
<dbReference type="GO" id="GO:0008776">
    <property type="term" value="F:acetate kinase activity"/>
    <property type="evidence" value="ECO:0007669"/>
    <property type="project" value="UniProtKB-UniRule"/>
</dbReference>
<dbReference type="GO" id="GO:0006085">
    <property type="term" value="P:acetyl-CoA biosynthetic process"/>
    <property type="evidence" value="ECO:0007669"/>
    <property type="project" value="UniProtKB-UniRule"/>
</dbReference>
<keyword evidence="2 6" id="KW-0808">Transferase</keyword>
<comment type="caution">
    <text evidence="6">Lacks conserved residue(s) required for the propagation of feature annotation.</text>
</comment>
<protein>
    <recommendedName>
        <fullName evidence="6">Acetate kinase</fullName>
        <ecNumber evidence="6">2.7.2.1</ecNumber>
    </recommendedName>
    <alternativeName>
        <fullName evidence="6">Acetokinase</fullName>
    </alternativeName>
</protein>
<comment type="subcellular location">
    <subcellularLocation>
        <location evidence="6">Cytoplasm</location>
    </subcellularLocation>
</comment>
<dbReference type="PANTHER" id="PTHR21060:SF15">
    <property type="entry name" value="ACETATE KINASE-RELATED"/>
    <property type="match status" value="1"/>
</dbReference>
<comment type="function">
    <text evidence="6">Catalyzes the formation of acetyl phosphate from acetate and ATP. Can also catalyze the reverse reaction.</text>
</comment>
<dbReference type="SUPFAM" id="SSF53067">
    <property type="entry name" value="Actin-like ATPase domain"/>
    <property type="match status" value="2"/>
</dbReference>
<dbReference type="PROSITE" id="PS01076">
    <property type="entry name" value="ACETATE_KINASE_2"/>
    <property type="match status" value="1"/>
</dbReference>
<evidence type="ECO:0000256" key="1">
    <source>
        <dbReference type="ARBA" id="ARBA00008748"/>
    </source>
</evidence>
<accession>A0A2M6YBX7</accession>
<feature type="binding site" evidence="6">
    <location>
        <position position="6"/>
    </location>
    <ligand>
        <name>Mg(2+)</name>
        <dbReference type="ChEBI" id="CHEBI:18420"/>
    </ligand>
</feature>
<dbReference type="UniPathway" id="UPA00340">
    <property type="reaction ID" value="UER00458"/>
</dbReference>
<evidence type="ECO:0000256" key="5">
    <source>
        <dbReference type="ARBA" id="ARBA00022840"/>
    </source>
</evidence>
<dbReference type="Gene3D" id="3.30.420.40">
    <property type="match status" value="2"/>
</dbReference>
<dbReference type="GO" id="GO:0005737">
    <property type="term" value="C:cytoplasm"/>
    <property type="evidence" value="ECO:0007669"/>
    <property type="project" value="UniProtKB-SubCell"/>
</dbReference>
<evidence type="ECO:0000256" key="6">
    <source>
        <dbReference type="HAMAP-Rule" id="MF_00020"/>
    </source>
</evidence>
<feature type="binding site" evidence="6">
    <location>
        <position position="13"/>
    </location>
    <ligand>
        <name>ATP</name>
        <dbReference type="ChEBI" id="CHEBI:30616"/>
    </ligand>
</feature>
<dbReference type="EC" id="2.7.2.1" evidence="6"/>
<dbReference type="InterPro" id="IPR023865">
    <property type="entry name" value="Aliphatic_acid_kinase_CS"/>
</dbReference>
<evidence type="ECO:0000256" key="2">
    <source>
        <dbReference type="ARBA" id="ARBA00022679"/>
    </source>
</evidence>
<dbReference type="InterPro" id="IPR043129">
    <property type="entry name" value="ATPase_NBD"/>
</dbReference>
<dbReference type="InterPro" id="IPR000890">
    <property type="entry name" value="Aliphatic_acid_kin_short-chain"/>
</dbReference>
<dbReference type="GO" id="GO:0000287">
    <property type="term" value="F:magnesium ion binding"/>
    <property type="evidence" value="ECO:0007669"/>
    <property type="project" value="UniProtKB-UniRule"/>
</dbReference>
<dbReference type="Pfam" id="PF00871">
    <property type="entry name" value="Acetate_kinase"/>
    <property type="match status" value="1"/>
</dbReference>
<dbReference type="HAMAP" id="MF_00020">
    <property type="entry name" value="Acetate_kinase"/>
    <property type="match status" value="1"/>
</dbReference>
<dbReference type="EMBL" id="PEXI01000070">
    <property type="protein sequence ID" value="PIU24206.1"/>
    <property type="molecule type" value="Genomic_DNA"/>
</dbReference>
<feature type="site" description="Transition state stabilizer" evidence="6">
    <location>
        <position position="204"/>
    </location>
</feature>
<evidence type="ECO:0000256" key="4">
    <source>
        <dbReference type="ARBA" id="ARBA00022777"/>
    </source>
</evidence>
<comment type="subunit">
    <text evidence="6">Homodimer.</text>
</comment>
<feature type="active site" description="Proton donor/acceptor" evidence="6">
    <location>
        <position position="116"/>
    </location>
</feature>
<feature type="binding site" evidence="6">
    <location>
        <position position="59"/>
    </location>
    <ligand>
        <name>substrate</name>
    </ligand>
</feature>
<dbReference type="Proteomes" id="UP000229896">
    <property type="component" value="Unassembled WGS sequence"/>
</dbReference>
<sequence length="328" mass="36096">MILVINPGSSSIKYKLFDSNLEEVKSNKFGFSGNISKPINQIIDEISNYRSEISKIGYRVVHGGHKADEVMPVNLTTIKIIEEFSSIAPHHNPPAIAAIKMMIEKMPAANHFSVFDTAFFKDLPEVAKTYSIDKKIADQFGILRYGFHGISHKSMTEKFDPQNQKKLITFHLGAGASAAAVKNGQPVDTSMGFTPIEGLVMQIRSGDIDPEIIIFLAEKIGLKRTKDIIENYSGLAGISQTSGDMLQLLEKDDQLSKLAIDIFCYRAKKYLGAYAAVLGGVDIIVFSGEIGFGSALIRKKITSGLSFLNFETKFVKPNEELAIAKKLL</sequence>
<dbReference type="PROSITE" id="PS01075">
    <property type="entry name" value="ACETATE_KINASE_1"/>
    <property type="match status" value="1"/>
</dbReference>
<feature type="site" description="Transition state stabilizer" evidence="6">
    <location>
        <position position="148"/>
    </location>
</feature>
<dbReference type="GO" id="GO:0006083">
    <property type="term" value="P:acetate metabolic process"/>
    <property type="evidence" value="ECO:0007669"/>
    <property type="project" value="TreeGrafter"/>
</dbReference>
<dbReference type="PRINTS" id="PR00471">
    <property type="entry name" value="ACETATEKNASE"/>
</dbReference>
<evidence type="ECO:0000313" key="9">
    <source>
        <dbReference type="Proteomes" id="UP000229896"/>
    </source>
</evidence>
<keyword evidence="6" id="KW-0479">Metal-binding</keyword>
<keyword evidence="3 6" id="KW-0547">Nucleotide-binding</keyword>
<keyword evidence="5 6" id="KW-0067">ATP-binding</keyword>
<keyword evidence="6" id="KW-0460">Magnesium</keyword>